<gene>
    <name evidence="2" type="ORF">HYPDE_33933</name>
</gene>
<dbReference type="Proteomes" id="UP000005952">
    <property type="component" value="Chromosome"/>
</dbReference>
<evidence type="ECO:0000313" key="3">
    <source>
        <dbReference type="Proteomes" id="UP000005952"/>
    </source>
</evidence>
<keyword evidence="1" id="KW-0472">Membrane</keyword>
<keyword evidence="1" id="KW-1133">Transmembrane helix</keyword>
<feature type="transmembrane region" description="Helical" evidence="1">
    <location>
        <begin position="102"/>
        <end position="123"/>
    </location>
</feature>
<dbReference type="eggNOG" id="COG3278">
    <property type="taxonomic scope" value="Bacteria"/>
</dbReference>
<dbReference type="EMBL" id="CP005587">
    <property type="protein sequence ID" value="AGK58459.1"/>
    <property type="molecule type" value="Genomic_DNA"/>
</dbReference>
<feature type="transmembrane region" description="Helical" evidence="1">
    <location>
        <begin position="71"/>
        <end position="90"/>
    </location>
</feature>
<feature type="transmembrane region" description="Helical" evidence="1">
    <location>
        <begin position="6"/>
        <end position="27"/>
    </location>
</feature>
<evidence type="ECO:0000256" key="1">
    <source>
        <dbReference type="SAM" id="Phobius"/>
    </source>
</evidence>
<keyword evidence="3" id="KW-1185">Reference proteome</keyword>
<sequence>MTGIAGRFFTSAIIYIILGMTLGLVMGMTKDHTQMPTHAHILVIGWVTFAIYGFFYHTFPDTAASRLANVHFWLAEISLVVLLAGLLMIFGGRAETGDPFAAIGSFGVLVSTILFAVIAWPVVRS</sequence>
<dbReference type="HOGENOM" id="CLU_150673_0_0_5"/>
<name>N0B4M0_9HYPH</name>
<proteinExistence type="predicted"/>
<evidence type="ECO:0000313" key="2">
    <source>
        <dbReference type="EMBL" id="AGK58459.1"/>
    </source>
</evidence>
<organism evidence="2 3">
    <name type="scientific">Hyphomicrobium denitrificans 1NES1</name>
    <dbReference type="NCBI Taxonomy" id="670307"/>
    <lineage>
        <taxon>Bacteria</taxon>
        <taxon>Pseudomonadati</taxon>
        <taxon>Pseudomonadota</taxon>
        <taxon>Alphaproteobacteria</taxon>
        <taxon>Hyphomicrobiales</taxon>
        <taxon>Hyphomicrobiaceae</taxon>
        <taxon>Hyphomicrobium</taxon>
    </lineage>
</organism>
<dbReference type="AlphaFoldDB" id="N0B4M0"/>
<dbReference type="KEGG" id="hdt:HYPDE_33933"/>
<dbReference type="RefSeq" id="WP_015598482.1">
    <property type="nucleotide sequence ID" value="NC_021172.1"/>
</dbReference>
<dbReference type="STRING" id="670307.HYPDE_33933"/>
<feature type="transmembrane region" description="Helical" evidence="1">
    <location>
        <begin position="39"/>
        <end position="59"/>
    </location>
</feature>
<accession>N0B4M0</accession>
<dbReference type="SUPFAM" id="SSF81442">
    <property type="entry name" value="Cytochrome c oxidase subunit I-like"/>
    <property type="match status" value="1"/>
</dbReference>
<dbReference type="Gene3D" id="1.20.210.10">
    <property type="entry name" value="Cytochrome c oxidase-like, subunit I domain"/>
    <property type="match status" value="1"/>
</dbReference>
<reference evidence="2 3" key="1">
    <citation type="journal article" date="2013" name="Genome Announc.">
        <title>Genome sequences for three denitrifying bacterial strains isolated from a uranium- and nitrate-contaminated subsurface environment.</title>
        <authorList>
            <person name="Venkatramanan R."/>
            <person name="Prakash O."/>
            <person name="Woyke T."/>
            <person name="Chain P."/>
            <person name="Goodwin L.A."/>
            <person name="Watson D."/>
            <person name="Brooks S."/>
            <person name="Kostka J.E."/>
            <person name="Green S.J."/>
        </authorList>
    </citation>
    <scope>NUCLEOTIDE SEQUENCE [LARGE SCALE GENOMIC DNA]</scope>
    <source>
        <strain evidence="2 3">1NES1</strain>
    </source>
</reference>
<keyword evidence="1" id="KW-0812">Transmembrane</keyword>
<dbReference type="InterPro" id="IPR036927">
    <property type="entry name" value="Cyt_c_oxase-like_su1_sf"/>
</dbReference>
<dbReference type="OrthoDB" id="9808748at2"/>
<protein>
    <submittedName>
        <fullName evidence="2">Uncharacterized protein</fullName>
    </submittedName>
</protein>